<keyword evidence="3" id="KW-1185">Reference proteome</keyword>
<dbReference type="GO" id="GO:0003677">
    <property type="term" value="F:DNA binding"/>
    <property type="evidence" value="ECO:0007669"/>
    <property type="project" value="InterPro"/>
</dbReference>
<protein>
    <recommendedName>
        <fullName evidence="1">HTH luxR-type domain-containing protein</fullName>
    </recommendedName>
</protein>
<dbReference type="Pfam" id="PF00196">
    <property type="entry name" value="GerE"/>
    <property type="match status" value="1"/>
</dbReference>
<dbReference type="InterPro" id="IPR016032">
    <property type="entry name" value="Sig_transdc_resp-reg_C-effctor"/>
</dbReference>
<evidence type="ECO:0000259" key="1">
    <source>
        <dbReference type="PROSITE" id="PS50043"/>
    </source>
</evidence>
<dbReference type="Gene3D" id="1.10.10.10">
    <property type="entry name" value="Winged helix-like DNA-binding domain superfamily/Winged helix DNA-binding domain"/>
    <property type="match status" value="1"/>
</dbReference>
<feature type="domain" description="HTH luxR-type" evidence="1">
    <location>
        <begin position="793"/>
        <end position="851"/>
    </location>
</feature>
<reference evidence="2 3" key="1">
    <citation type="submission" date="2016-04" db="EMBL/GenBank/DDBJ databases">
        <title>Complete genome sequence of Dietzia lutea YIM 80766T, a strain isolated from desert soil in Egypt.</title>
        <authorList>
            <person name="Zhao J."/>
            <person name="Hu B."/>
            <person name="Geng S."/>
            <person name="Nie Y."/>
            <person name="Tang Y."/>
        </authorList>
    </citation>
    <scope>NUCLEOTIDE SEQUENCE [LARGE SCALE GENOMIC DNA]</scope>
    <source>
        <strain evidence="2 3">YIM 80766</strain>
    </source>
</reference>
<gene>
    <name evidence="2" type="ORF">A6035_12715</name>
</gene>
<name>A0A2S1R9E8_9ACTN</name>
<dbReference type="GO" id="GO:0006355">
    <property type="term" value="P:regulation of DNA-templated transcription"/>
    <property type="evidence" value="ECO:0007669"/>
    <property type="project" value="InterPro"/>
</dbReference>
<dbReference type="PROSITE" id="PS50043">
    <property type="entry name" value="HTH_LUXR_2"/>
    <property type="match status" value="1"/>
</dbReference>
<dbReference type="PROSITE" id="PS00622">
    <property type="entry name" value="HTH_LUXR_1"/>
    <property type="match status" value="1"/>
</dbReference>
<proteinExistence type="predicted"/>
<dbReference type="SUPFAM" id="SSF46894">
    <property type="entry name" value="C-terminal effector domain of the bipartite response regulators"/>
    <property type="match status" value="1"/>
</dbReference>
<dbReference type="SMART" id="SM00421">
    <property type="entry name" value="HTH_LUXR"/>
    <property type="match status" value="1"/>
</dbReference>
<organism evidence="2 3">
    <name type="scientific">Dietzia lutea</name>
    <dbReference type="NCBI Taxonomy" id="546160"/>
    <lineage>
        <taxon>Bacteria</taxon>
        <taxon>Bacillati</taxon>
        <taxon>Actinomycetota</taxon>
        <taxon>Actinomycetes</taxon>
        <taxon>Mycobacteriales</taxon>
        <taxon>Dietziaceae</taxon>
        <taxon>Dietzia</taxon>
    </lineage>
</organism>
<dbReference type="EMBL" id="CP015449">
    <property type="protein sequence ID" value="AWH92885.1"/>
    <property type="molecule type" value="Genomic_DNA"/>
</dbReference>
<dbReference type="PRINTS" id="PR00038">
    <property type="entry name" value="HTHLUXR"/>
</dbReference>
<dbReference type="CDD" id="cd06170">
    <property type="entry name" value="LuxR_C_like"/>
    <property type="match status" value="1"/>
</dbReference>
<dbReference type="InterPro" id="IPR036388">
    <property type="entry name" value="WH-like_DNA-bd_sf"/>
</dbReference>
<dbReference type="Proteomes" id="UP000244928">
    <property type="component" value="Chromosome"/>
</dbReference>
<dbReference type="AlphaFoldDB" id="A0A2S1R9E8"/>
<dbReference type="KEGG" id="dlu:A6035_12715"/>
<evidence type="ECO:0000313" key="2">
    <source>
        <dbReference type="EMBL" id="AWH92885.1"/>
    </source>
</evidence>
<dbReference type="InterPro" id="IPR000792">
    <property type="entry name" value="Tscrpt_reg_LuxR_C"/>
</dbReference>
<accession>A0A2S1R9E8</accession>
<sequence>MLRSDTVARAVALSVDTRRGVLIVGPPGAGASQCAADIAAGLRAAGVAVVVWDDLDRAVPGSASGGGAPPAVPDGAVLVASARLGAPLPPGYDDEVAARTTRLPLRNLTRGESEEIVSSVVGIPLSARLVEALWTCSYGNMAALRATFDDLAGRGYIRRTRERMELTVDPGTAIAEVTVDPRLWVGADSAAFSEALTTAALARRISLPELTDLHGDDLVCDLIARGLLTERLEDGVEMLTVQPPVLAAALRAGADHRRRREVYEAVLDRAGIAAGAGAGAGAEAGAAAGAGAAAARPDPRIVLWALGRARPVDAEAVLAAAHAALDAHDYRTGGSLHDTAQRAGLAMTPIQQAELGLVAGSCLRLLERLPEAAILFDQAMVTLQRGSRGAAAAGSGDPADPAALSDPASGEFIRVLMEIVTARADLAHYRDRGPDAALPMIADAHRLLPPGHPAHTVLDALTVVHLSYSGQYREAARAYDALDAPLPVEWERRLEAIHALALDALGQSDAALSLLRRLARRARSMGHVAWASEEYLSALLCVVLHGYGITALGGELSSFSAADHVESVRIDHGLRRAADAEIALFAGDLPSATIAAADAIDTIEVDGPEDFLPRVLSLHALALALSGQAAGAKEQLRRMRALPNHTNSPVGPETRAAEAGALFCVGDRDAAGQAVWALAEEGLHGAAIRASMPGLFMADRETCRLVGELEVAGDLPEMLQELAAATLAESPRRLLDVTRRAREFGLMAMAAAAADRARAVASPGSQHHTLAERLLATTEISSARAGFAHLSGAATSGVKLTRRESEIADLVGQGLTNAEIAAELHLSKRTVEGHLNRIYTKTGARLAGRAT</sequence>
<evidence type="ECO:0000313" key="3">
    <source>
        <dbReference type="Proteomes" id="UP000244928"/>
    </source>
</evidence>